<organism evidence="5 6">
    <name type="scientific">Phytophthora cactorum</name>
    <dbReference type="NCBI Taxonomy" id="29920"/>
    <lineage>
        <taxon>Eukaryota</taxon>
        <taxon>Sar</taxon>
        <taxon>Stramenopiles</taxon>
        <taxon>Oomycota</taxon>
        <taxon>Peronosporomycetes</taxon>
        <taxon>Peronosporales</taxon>
        <taxon>Peronosporaceae</taxon>
        <taxon>Phytophthora</taxon>
    </lineage>
</organism>
<dbReference type="Proteomes" id="UP000697107">
    <property type="component" value="Unassembled WGS sequence"/>
</dbReference>
<evidence type="ECO:0000313" key="3">
    <source>
        <dbReference type="EMBL" id="KAG2892060.1"/>
    </source>
</evidence>
<evidence type="ECO:0000313" key="5">
    <source>
        <dbReference type="EMBL" id="KAG3207831.1"/>
    </source>
</evidence>
<proteinExistence type="predicted"/>
<sequence length="183" mass="20228">MKMQGVLLGNPTLPTDGSRPGTTLVTMVDQSLAEQGGTYGVQDTLVNETVFMTKTRMGDTTDMADQRAVPMSFAITSMRLPIHQSTRYVLRLFSEAYTHFAVTIGTAGSDFKRSDFKTPHVDPTDISMMTNTDMTIHVASTTEHGVQKTTIKYAKHDASSANRNRFEVVMVTFPHTRLLPKPP</sequence>
<protein>
    <submittedName>
        <fullName evidence="5">Uncharacterized protein</fullName>
    </submittedName>
</protein>
<dbReference type="Proteomes" id="UP000774804">
    <property type="component" value="Unassembled WGS sequence"/>
</dbReference>
<dbReference type="EMBL" id="RCML01001507">
    <property type="protein sequence ID" value="KAG2962106.1"/>
    <property type="molecule type" value="Genomic_DNA"/>
</dbReference>
<reference evidence="5" key="1">
    <citation type="submission" date="2018-05" db="EMBL/GenBank/DDBJ databases">
        <title>Effector identification in a new, highly contiguous assembly of the strawberry crown rot pathogen Phytophthora cactorum.</title>
        <authorList>
            <person name="Armitage A.D."/>
            <person name="Nellist C.F."/>
            <person name="Bates H."/>
            <person name="Vickerstaff R.J."/>
            <person name="Harrison R.J."/>
        </authorList>
    </citation>
    <scope>NUCLEOTIDE SEQUENCE</scope>
    <source>
        <strain evidence="2">4032</strain>
        <strain evidence="3">4040</strain>
        <strain evidence="4">P415</strain>
        <strain evidence="5">P421</strain>
    </source>
</reference>
<name>A0A8T1H6R1_9STRA</name>
<dbReference type="EMBL" id="RCMI01002609">
    <property type="protein sequence ID" value="KAG2875637.1"/>
    <property type="molecule type" value="Genomic_DNA"/>
</dbReference>
<dbReference type="VEuPathDB" id="FungiDB:PC110_g23541"/>
<feature type="compositionally biased region" description="Polar residues" evidence="1">
    <location>
        <begin position="12"/>
        <end position="21"/>
    </location>
</feature>
<evidence type="ECO:0000313" key="6">
    <source>
        <dbReference type="Proteomes" id="UP000760860"/>
    </source>
</evidence>
<comment type="caution">
    <text evidence="5">The sequence shown here is derived from an EMBL/GenBank/DDBJ whole genome shotgun (WGS) entry which is preliminary data.</text>
</comment>
<dbReference type="EMBL" id="RCMV01001627">
    <property type="protein sequence ID" value="KAG3207831.1"/>
    <property type="molecule type" value="Genomic_DNA"/>
</dbReference>
<dbReference type="EMBL" id="RCMK01001554">
    <property type="protein sequence ID" value="KAG2892060.1"/>
    <property type="molecule type" value="Genomic_DNA"/>
</dbReference>
<evidence type="ECO:0000313" key="2">
    <source>
        <dbReference type="EMBL" id="KAG2875637.1"/>
    </source>
</evidence>
<evidence type="ECO:0000256" key="1">
    <source>
        <dbReference type="SAM" id="MobiDB-lite"/>
    </source>
</evidence>
<dbReference type="AlphaFoldDB" id="A0A8T1H6R1"/>
<gene>
    <name evidence="2" type="ORF">PC115_g23853</name>
    <name evidence="3" type="ORF">PC117_g24097</name>
    <name evidence="4" type="ORF">PC118_g21604</name>
    <name evidence="5" type="ORF">PC129_g21132</name>
</gene>
<dbReference type="Proteomes" id="UP000736787">
    <property type="component" value="Unassembled WGS sequence"/>
</dbReference>
<dbReference type="Proteomes" id="UP000760860">
    <property type="component" value="Unassembled WGS sequence"/>
</dbReference>
<accession>A0A8T1H6R1</accession>
<evidence type="ECO:0000313" key="4">
    <source>
        <dbReference type="EMBL" id="KAG2962106.1"/>
    </source>
</evidence>
<feature type="region of interest" description="Disordered" evidence="1">
    <location>
        <begin position="1"/>
        <end position="21"/>
    </location>
</feature>